<accession>A0A562VIN3</accession>
<keyword evidence="2" id="KW-1185">Reference proteome</keyword>
<dbReference type="EMBL" id="VLLN01000019">
    <property type="protein sequence ID" value="TWJ17775.1"/>
    <property type="molecule type" value="Genomic_DNA"/>
</dbReference>
<name>A0A562VIN3_9BACT</name>
<reference evidence="1 2" key="1">
    <citation type="submission" date="2019-07" db="EMBL/GenBank/DDBJ databases">
        <title>Genomic Encyclopedia of Archaeal and Bacterial Type Strains, Phase II (KMG-II): from individual species to whole genera.</title>
        <authorList>
            <person name="Goeker M."/>
        </authorList>
    </citation>
    <scope>NUCLEOTIDE SEQUENCE [LARGE SCALE GENOMIC DNA]</scope>
    <source>
        <strain evidence="1 2">ATCC BAA-1139</strain>
    </source>
</reference>
<evidence type="ECO:0000313" key="1">
    <source>
        <dbReference type="EMBL" id="TWJ17775.1"/>
    </source>
</evidence>
<dbReference type="InterPro" id="IPR008912">
    <property type="entry name" value="Uncharacterised_CoxE"/>
</dbReference>
<evidence type="ECO:0008006" key="3">
    <source>
        <dbReference type="Google" id="ProtNLM"/>
    </source>
</evidence>
<proteinExistence type="predicted"/>
<comment type="caution">
    <text evidence="1">The sequence shown here is derived from an EMBL/GenBank/DDBJ whole genome shotgun (WGS) entry which is preliminary data.</text>
</comment>
<dbReference type="AlphaFoldDB" id="A0A562VIN3"/>
<gene>
    <name evidence="1" type="ORF">JN12_02894</name>
</gene>
<dbReference type="PANTHER" id="PTHR39338">
    <property type="entry name" value="BLL5662 PROTEIN-RELATED"/>
    <property type="match status" value="1"/>
</dbReference>
<dbReference type="PANTHER" id="PTHR39338:SF7">
    <property type="entry name" value="BLL6692 PROTEIN"/>
    <property type="match status" value="1"/>
</dbReference>
<protein>
    <recommendedName>
        <fullName evidence="3">VWA domain containing CoxE-like protein</fullName>
    </recommendedName>
</protein>
<dbReference type="RefSeq" id="WP_145023989.1">
    <property type="nucleotide sequence ID" value="NZ_VLLN01000019.1"/>
</dbReference>
<evidence type="ECO:0000313" key="2">
    <source>
        <dbReference type="Proteomes" id="UP000319449"/>
    </source>
</evidence>
<dbReference type="OrthoDB" id="9764216at2"/>
<sequence length="390" mass="44421">MFLALFHSLRALKVPVSLTEWLTLLEGLSKGLHNESLDDFYYLSRSVLVKDVTYYDAFDQAFAYCFKDAPLPENLATKEKILEWLQGQLGPLRLSAEELEKMKSLSLDELLQELEKRLQEQDEAHHGGRKWIGTGGSSPFGANGSHPTGISFANERSSGRAALQAFARRYRNLRSDLTLDVRQISVALKRLRDLRDSGAEETLNLDATIDKTCKNAGEIDLVFGRERENNVRLLLVMDSGGSMEPYRTLSERLFSAANKLNHFKDFRAFYFHNCVYEKLYTDLETDEFVPTAEVLREYGKNYRIIVVGDAAMAPYELFYHSGSLEHFHGNATKGVDWLRQIAEAFPQRAWMNPLPENTWTHYETVPTIGGLFPMFPLTIEGLGRAVRHLL</sequence>
<dbReference type="Pfam" id="PF05762">
    <property type="entry name" value="VWA_CoxE"/>
    <property type="match status" value="1"/>
</dbReference>
<dbReference type="Proteomes" id="UP000319449">
    <property type="component" value="Unassembled WGS sequence"/>
</dbReference>
<organism evidence="1 2">
    <name type="scientific">Geobacter argillaceus</name>
    <dbReference type="NCBI Taxonomy" id="345631"/>
    <lineage>
        <taxon>Bacteria</taxon>
        <taxon>Pseudomonadati</taxon>
        <taxon>Thermodesulfobacteriota</taxon>
        <taxon>Desulfuromonadia</taxon>
        <taxon>Geobacterales</taxon>
        <taxon>Geobacteraceae</taxon>
        <taxon>Geobacter</taxon>
    </lineage>
</organism>